<reference evidence="1 2" key="1">
    <citation type="submission" date="2023-01" db="EMBL/GenBank/DDBJ databases">
        <title>Novel diversity within Roseofilum (Cyanobacteria; Desertifilaceae) from marine benthic mats with descriptions of four novel species.</title>
        <authorList>
            <person name="Wang Y."/>
            <person name="Berthold D.E."/>
            <person name="Hu J."/>
            <person name="Lefler F.W."/>
            <person name="Laughinghouse H.D. IV."/>
        </authorList>
    </citation>
    <scope>NUCLEOTIDE SEQUENCE [LARGE SCALE GENOMIC DNA]</scope>
    <source>
        <strain evidence="1 2">BLCC-M154</strain>
    </source>
</reference>
<dbReference type="EMBL" id="JAQOSP010000105">
    <property type="protein sequence ID" value="MDJ1171106.1"/>
    <property type="molecule type" value="Genomic_DNA"/>
</dbReference>
<dbReference type="Proteomes" id="UP001235303">
    <property type="component" value="Unassembled WGS sequence"/>
</dbReference>
<keyword evidence="2" id="KW-1185">Reference proteome</keyword>
<accession>A0ABT7AW09</accession>
<proteinExistence type="predicted"/>
<comment type="caution">
    <text evidence="1">The sequence shown here is derived from an EMBL/GenBank/DDBJ whole genome shotgun (WGS) entry which is preliminary data.</text>
</comment>
<evidence type="ECO:0000313" key="1">
    <source>
        <dbReference type="EMBL" id="MDJ1171106.1"/>
    </source>
</evidence>
<protein>
    <submittedName>
        <fullName evidence="1">Uncharacterized protein</fullName>
    </submittedName>
</protein>
<evidence type="ECO:0000313" key="2">
    <source>
        <dbReference type="Proteomes" id="UP001235303"/>
    </source>
</evidence>
<organism evidence="1 2">
    <name type="scientific">Roseofilum acuticapitatum BLCC-M154</name>
    <dbReference type="NCBI Taxonomy" id="3022444"/>
    <lineage>
        <taxon>Bacteria</taxon>
        <taxon>Bacillati</taxon>
        <taxon>Cyanobacteriota</taxon>
        <taxon>Cyanophyceae</taxon>
        <taxon>Desertifilales</taxon>
        <taxon>Desertifilaceae</taxon>
        <taxon>Roseofilum</taxon>
        <taxon>Roseofilum acuticapitatum</taxon>
    </lineage>
</organism>
<dbReference type="RefSeq" id="WP_283754859.1">
    <property type="nucleotide sequence ID" value="NZ_JAQOSP010000105.1"/>
</dbReference>
<gene>
    <name evidence="1" type="ORF">PMG71_16880</name>
</gene>
<sequence>MSSTFGVVFCLFNVGFEVIWNFSRYGFLWMNSAAKNEKKNSIAGGLETGFLQLDGG</sequence>
<name>A0ABT7AW09_9CYAN</name>